<feature type="compositionally biased region" description="Basic and acidic residues" evidence="1">
    <location>
        <begin position="1"/>
        <end position="13"/>
    </location>
</feature>
<dbReference type="OrthoDB" id="10432330at2759"/>
<organism evidence="2 3">
    <name type="scientific">Trichoderma gamsii</name>
    <dbReference type="NCBI Taxonomy" id="398673"/>
    <lineage>
        <taxon>Eukaryota</taxon>
        <taxon>Fungi</taxon>
        <taxon>Dikarya</taxon>
        <taxon>Ascomycota</taxon>
        <taxon>Pezizomycotina</taxon>
        <taxon>Sordariomycetes</taxon>
        <taxon>Hypocreomycetidae</taxon>
        <taxon>Hypocreales</taxon>
        <taxon>Hypocreaceae</taxon>
        <taxon>Trichoderma</taxon>
    </lineage>
</organism>
<feature type="compositionally biased region" description="Basic and acidic residues" evidence="1">
    <location>
        <begin position="83"/>
        <end position="94"/>
    </location>
</feature>
<proteinExistence type="predicted"/>
<gene>
    <name evidence="2" type="ORF">TGAMA5MH_10192</name>
</gene>
<evidence type="ECO:0000313" key="3">
    <source>
        <dbReference type="Proteomes" id="UP000236546"/>
    </source>
</evidence>
<evidence type="ECO:0000313" key="2">
    <source>
        <dbReference type="EMBL" id="PNP37897.1"/>
    </source>
</evidence>
<evidence type="ECO:0000256" key="1">
    <source>
        <dbReference type="SAM" id="MobiDB-lite"/>
    </source>
</evidence>
<name>A0A2K0SX97_9HYPO</name>
<reference evidence="2 3" key="1">
    <citation type="submission" date="2017-02" db="EMBL/GenBank/DDBJ databases">
        <title>Genomes of Trichoderma spp. with biocontrol activity.</title>
        <authorList>
            <person name="Gardiner D."/>
            <person name="Kazan K."/>
            <person name="Vos C."/>
            <person name="Harvey P."/>
        </authorList>
    </citation>
    <scope>NUCLEOTIDE SEQUENCE [LARGE SCALE GENOMIC DNA]</scope>
    <source>
        <strain evidence="2 3">A5MH</strain>
    </source>
</reference>
<protein>
    <submittedName>
        <fullName evidence="2">Uncharacterized protein</fullName>
    </submittedName>
</protein>
<dbReference type="AlphaFoldDB" id="A0A2K0SX97"/>
<sequence>MVKRKSNDSEPMPHKRAKLNHPTAAVVDCQTLDLNTSHSTLLSPARLQKRKRTTDLPDDPSTAKRAKRCSSDPELLLWQGLEEQPRPEGEEPHYDLTQTYFRQSKISAMRFLDEHRRHDRDSDHRNPLPSPDLSDDEVAQHATIESFSVRDPTPPASAILQREATPPRKKKREPRMQSKNRAEIALFTLDREQIFLRSKRSSRRDQGCSLWHLADDGKARPVVYT</sequence>
<comment type="caution">
    <text evidence="2">The sequence shown here is derived from an EMBL/GenBank/DDBJ whole genome shotgun (WGS) entry which is preliminary data.</text>
</comment>
<accession>A0A2K0SX97</accession>
<feature type="region of interest" description="Disordered" evidence="1">
    <location>
        <begin position="1"/>
        <end position="23"/>
    </location>
</feature>
<dbReference type="EMBL" id="MTYH01000125">
    <property type="protein sequence ID" value="PNP37897.1"/>
    <property type="molecule type" value="Genomic_DNA"/>
</dbReference>
<feature type="compositionally biased region" description="Basic and acidic residues" evidence="1">
    <location>
        <begin position="116"/>
        <end position="126"/>
    </location>
</feature>
<feature type="region of interest" description="Disordered" evidence="1">
    <location>
        <begin position="116"/>
        <end position="181"/>
    </location>
</feature>
<dbReference type="Proteomes" id="UP000236546">
    <property type="component" value="Unassembled WGS sequence"/>
</dbReference>
<feature type="region of interest" description="Disordered" evidence="1">
    <location>
        <begin position="35"/>
        <end position="94"/>
    </location>
</feature>